<keyword evidence="6 8" id="KW-0472">Membrane</keyword>
<evidence type="ECO:0000313" key="10">
    <source>
        <dbReference type="Proteomes" id="UP000255163"/>
    </source>
</evidence>
<dbReference type="PANTHER" id="PTHR30509">
    <property type="entry name" value="P-HYDROXYBENZOIC ACID EFFLUX PUMP SUBUNIT-RELATED"/>
    <property type="match status" value="1"/>
</dbReference>
<dbReference type="STRING" id="640513.Entas_3929"/>
<reference evidence="9 10" key="1">
    <citation type="submission" date="2018-06" db="EMBL/GenBank/DDBJ databases">
        <authorList>
            <consortium name="Pathogen Informatics"/>
            <person name="Doyle S."/>
        </authorList>
    </citation>
    <scope>NUCLEOTIDE SEQUENCE [LARGE SCALE GENOMIC DNA]</scope>
    <source>
        <strain evidence="9 10">NCTC12123</strain>
    </source>
</reference>
<evidence type="ECO:0000313" key="9">
    <source>
        <dbReference type="EMBL" id="STD23357.1"/>
    </source>
</evidence>
<keyword evidence="5 8" id="KW-1133">Transmembrane helix</keyword>
<evidence type="ECO:0000256" key="4">
    <source>
        <dbReference type="ARBA" id="ARBA00022692"/>
    </source>
</evidence>
<evidence type="ECO:0000256" key="8">
    <source>
        <dbReference type="SAM" id="Phobius"/>
    </source>
</evidence>
<evidence type="ECO:0000256" key="1">
    <source>
        <dbReference type="ARBA" id="ARBA00004651"/>
    </source>
</evidence>
<organism evidence="9 10">
    <name type="scientific">Enterobacter asburiae</name>
    <dbReference type="NCBI Taxonomy" id="61645"/>
    <lineage>
        <taxon>Bacteria</taxon>
        <taxon>Pseudomonadati</taxon>
        <taxon>Pseudomonadota</taxon>
        <taxon>Gammaproteobacteria</taxon>
        <taxon>Enterobacterales</taxon>
        <taxon>Enterobacteriaceae</taxon>
        <taxon>Enterobacter</taxon>
        <taxon>Enterobacter cloacae complex</taxon>
    </lineage>
</organism>
<feature type="transmembrane region" description="Helical" evidence="8">
    <location>
        <begin position="68"/>
        <end position="87"/>
    </location>
</feature>
<feature type="transmembrane region" description="Helical" evidence="8">
    <location>
        <begin position="120"/>
        <end position="141"/>
    </location>
</feature>
<comment type="subcellular location">
    <subcellularLocation>
        <location evidence="1">Cell membrane</location>
        <topology evidence="1">Multi-pass membrane protein</topology>
    </subcellularLocation>
</comment>
<proteinExistence type="predicted"/>
<evidence type="ECO:0000256" key="3">
    <source>
        <dbReference type="ARBA" id="ARBA00022475"/>
    </source>
</evidence>
<evidence type="ECO:0000256" key="7">
    <source>
        <dbReference type="SAM" id="MobiDB-lite"/>
    </source>
</evidence>
<feature type="compositionally biased region" description="Basic and acidic residues" evidence="7">
    <location>
        <begin position="319"/>
        <end position="328"/>
    </location>
</feature>
<dbReference type="GO" id="GO:0022857">
    <property type="term" value="F:transmembrane transporter activity"/>
    <property type="evidence" value="ECO:0007669"/>
    <property type="project" value="InterPro"/>
</dbReference>
<feature type="transmembrane region" description="Helical" evidence="8">
    <location>
        <begin position="93"/>
        <end position="113"/>
    </location>
</feature>
<evidence type="ECO:0000256" key="5">
    <source>
        <dbReference type="ARBA" id="ARBA00022989"/>
    </source>
</evidence>
<keyword evidence="2" id="KW-0813">Transport</keyword>
<sequence length="398" mass="43938">MGIFSIASQHIRFAVKLACAIVLALFVGFHFQLETPRWAVLTAAIVAAGPAFAAGGEPYSGAIRYRGMLRIIGTFIGCFAALTIIILMIRTPLLMLMVCCIWAGFCTWISSLVKVENSYAWGLAGYTALIIIITIQSEPLLAPQFAVERCSEIVIGIVSAIVADLLFSPRSIKQEVDRELDALIVAQYQLMQLCIKHGDSEEVDKAWSGLVRRTQALEGMRSNLNMESSRWAHANRRLKALNTVSLTLITQACETYLIQNTRPEAVTDTFRELFAEPVETVQDVHKQLKRMRRVIAWTRGARHAGDHLYLGRRRDALSAAEARSDRQHQNQRGGRRGAAGGSGDQGGIRRAPSRHGQLLAYDACLHARHAVLAVDGLDVRQRRDGNDCRCDRTGDASA</sequence>
<protein>
    <submittedName>
        <fullName evidence="9">p-hydroxybenzoic acid efflux subunit AaeB</fullName>
    </submittedName>
</protein>
<gene>
    <name evidence="9" type="primary">aaeB_3</name>
    <name evidence="9" type="ORF">NCTC12123_03787</name>
</gene>
<dbReference type="Pfam" id="PF04632">
    <property type="entry name" value="FUSC"/>
    <property type="match status" value="1"/>
</dbReference>
<keyword evidence="4 8" id="KW-0812">Transmembrane</keyword>
<feature type="transmembrane region" description="Helical" evidence="8">
    <location>
        <begin position="13"/>
        <end position="32"/>
    </location>
</feature>
<dbReference type="Proteomes" id="UP000255163">
    <property type="component" value="Unassembled WGS sequence"/>
</dbReference>
<dbReference type="EMBL" id="UFYI01000007">
    <property type="protein sequence ID" value="STD23357.1"/>
    <property type="molecule type" value="Genomic_DNA"/>
</dbReference>
<feature type="transmembrane region" description="Helical" evidence="8">
    <location>
        <begin position="38"/>
        <end position="56"/>
    </location>
</feature>
<dbReference type="InterPro" id="IPR006726">
    <property type="entry name" value="PHBA_efflux_AaeB/fusaric-R"/>
</dbReference>
<dbReference type="PANTHER" id="PTHR30509:SF9">
    <property type="entry name" value="MULTIDRUG RESISTANCE PROTEIN MDTO"/>
    <property type="match status" value="1"/>
</dbReference>
<dbReference type="AlphaFoldDB" id="A0A376FFY5"/>
<name>A0A376FFY5_ENTAS</name>
<keyword evidence="3" id="KW-1003">Cell membrane</keyword>
<dbReference type="GO" id="GO:0005886">
    <property type="term" value="C:plasma membrane"/>
    <property type="evidence" value="ECO:0007669"/>
    <property type="project" value="UniProtKB-SubCell"/>
</dbReference>
<evidence type="ECO:0000256" key="2">
    <source>
        <dbReference type="ARBA" id="ARBA00022448"/>
    </source>
</evidence>
<feature type="region of interest" description="Disordered" evidence="7">
    <location>
        <begin position="319"/>
        <end position="351"/>
    </location>
</feature>
<evidence type="ECO:0000256" key="6">
    <source>
        <dbReference type="ARBA" id="ARBA00023136"/>
    </source>
</evidence>
<accession>A0A376FFY5</accession>
<feature type="compositionally biased region" description="Gly residues" evidence="7">
    <location>
        <begin position="336"/>
        <end position="346"/>
    </location>
</feature>